<evidence type="ECO:0000256" key="1">
    <source>
        <dbReference type="SAM" id="MobiDB-lite"/>
    </source>
</evidence>
<proteinExistence type="predicted"/>
<feature type="compositionally biased region" description="Basic and acidic residues" evidence="1">
    <location>
        <begin position="1"/>
        <end position="28"/>
    </location>
</feature>
<feature type="non-terminal residue" evidence="2">
    <location>
        <position position="1"/>
    </location>
</feature>
<name>A0A026VX59_OOCBI</name>
<evidence type="ECO:0000313" key="3">
    <source>
        <dbReference type="Proteomes" id="UP000053097"/>
    </source>
</evidence>
<protein>
    <submittedName>
        <fullName evidence="2">Uncharacterized protein</fullName>
    </submittedName>
</protein>
<evidence type="ECO:0000313" key="2">
    <source>
        <dbReference type="EMBL" id="EZA48378.1"/>
    </source>
</evidence>
<reference evidence="2 3" key="1">
    <citation type="journal article" date="2014" name="Curr. Biol.">
        <title>The genome of the clonal raider ant Cerapachys biroi.</title>
        <authorList>
            <person name="Oxley P.R."/>
            <person name="Ji L."/>
            <person name="Fetter-Pruneda I."/>
            <person name="McKenzie S.K."/>
            <person name="Li C."/>
            <person name="Hu H."/>
            <person name="Zhang G."/>
            <person name="Kronauer D.J."/>
        </authorList>
    </citation>
    <scope>NUCLEOTIDE SEQUENCE [LARGE SCALE GENOMIC DNA]</scope>
</reference>
<feature type="compositionally biased region" description="Basic and acidic residues" evidence="1">
    <location>
        <begin position="51"/>
        <end position="76"/>
    </location>
</feature>
<organism evidence="2 3">
    <name type="scientific">Ooceraea biroi</name>
    <name type="common">Clonal raider ant</name>
    <name type="synonym">Cerapachys biroi</name>
    <dbReference type="NCBI Taxonomy" id="2015173"/>
    <lineage>
        <taxon>Eukaryota</taxon>
        <taxon>Metazoa</taxon>
        <taxon>Ecdysozoa</taxon>
        <taxon>Arthropoda</taxon>
        <taxon>Hexapoda</taxon>
        <taxon>Insecta</taxon>
        <taxon>Pterygota</taxon>
        <taxon>Neoptera</taxon>
        <taxon>Endopterygota</taxon>
        <taxon>Hymenoptera</taxon>
        <taxon>Apocrita</taxon>
        <taxon>Aculeata</taxon>
        <taxon>Formicoidea</taxon>
        <taxon>Formicidae</taxon>
        <taxon>Dorylinae</taxon>
        <taxon>Ooceraea</taxon>
    </lineage>
</organism>
<gene>
    <name evidence="2" type="ORF">X777_13685</name>
</gene>
<keyword evidence="3" id="KW-1185">Reference proteome</keyword>
<dbReference type="EMBL" id="KK107638">
    <property type="protein sequence ID" value="EZA48378.1"/>
    <property type="molecule type" value="Genomic_DNA"/>
</dbReference>
<dbReference type="AlphaFoldDB" id="A0A026VX59"/>
<sequence>RTKRKGDADARATQKVSSERREEHERVLEIGPGVSRLITASGGSDNVFTRGNKELRGEKRREGREIELERANREQGEAGNGRGWKEKRPFLRIPKARRRDATTRL</sequence>
<feature type="region of interest" description="Disordered" evidence="1">
    <location>
        <begin position="1"/>
        <end position="105"/>
    </location>
</feature>
<accession>A0A026VX59</accession>
<dbReference type="Proteomes" id="UP000053097">
    <property type="component" value="Unassembled WGS sequence"/>
</dbReference>